<comment type="subcellular location">
    <subcellularLocation>
        <location evidence="5">Nucleus</location>
    </subcellularLocation>
</comment>
<feature type="region of interest" description="Disordered" evidence="6">
    <location>
        <begin position="203"/>
        <end position="235"/>
    </location>
</feature>
<feature type="domain" description="C2H2-type" evidence="8">
    <location>
        <begin position="404"/>
        <end position="427"/>
    </location>
</feature>
<dbReference type="PANTHER" id="PTHR11850">
    <property type="entry name" value="HOMEOBOX PROTEIN TRANSCRIPTION FACTORS"/>
    <property type="match status" value="1"/>
</dbReference>
<keyword evidence="2 5" id="KW-0371">Homeobox</keyword>
<dbReference type="SUPFAM" id="SSF46689">
    <property type="entry name" value="Homeodomain-like"/>
    <property type="match status" value="1"/>
</dbReference>
<dbReference type="InterPro" id="IPR013087">
    <property type="entry name" value="Znf_C2H2_type"/>
</dbReference>
<dbReference type="Proteomes" id="UP000799778">
    <property type="component" value="Unassembled WGS sequence"/>
</dbReference>
<dbReference type="Gene3D" id="1.10.10.60">
    <property type="entry name" value="Homeodomain-like"/>
    <property type="match status" value="1"/>
</dbReference>
<protein>
    <recommendedName>
        <fullName evidence="11">Homeobox and C2H2 transcription factor</fullName>
    </recommendedName>
</protein>
<dbReference type="InterPro" id="IPR001356">
    <property type="entry name" value="HD"/>
</dbReference>
<evidence type="ECO:0000256" key="1">
    <source>
        <dbReference type="ARBA" id="ARBA00023125"/>
    </source>
</evidence>
<keyword evidence="1 5" id="KW-0238">DNA-binding</keyword>
<dbReference type="InterPro" id="IPR050224">
    <property type="entry name" value="TALE_homeobox"/>
</dbReference>
<dbReference type="GO" id="GO:0003677">
    <property type="term" value="F:DNA binding"/>
    <property type="evidence" value="ECO:0007669"/>
    <property type="project" value="UniProtKB-UniRule"/>
</dbReference>
<evidence type="ECO:0000256" key="6">
    <source>
        <dbReference type="SAM" id="MobiDB-lite"/>
    </source>
</evidence>
<reference evidence="9" key="1">
    <citation type="journal article" date="2020" name="Stud. Mycol.">
        <title>101 Dothideomycetes genomes: a test case for predicting lifestyles and emergence of pathogens.</title>
        <authorList>
            <person name="Haridas S."/>
            <person name="Albert R."/>
            <person name="Binder M."/>
            <person name="Bloem J."/>
            <person name="Labutti K."/>
            <person name="Salamov A."/>
            <person name="Andreopoulos B."/>
            <person name="Baker S."/>
            <person name="Barry K."/>
            <person name="Bills G."/>
            <person name="Bluhm B."/>
            <person name="Cannon C."/>
            <person name="Castanera R."/>
            <person name="Culley D."/>
            <person name="Daum C."/>
            <person name="Ezra D."/>
            <person name="Gonzalez J."/>
            <person name="Henrissat B."/>
            <person name="Kuo A."/>
            <person name="Liang C."/>
            <person name="Lipzen A."/>
            <person name="Lutzoni F."/>
            <person name="Magnuson J."/>
            <person name="Mondo S."/>
            <person name="Nolan M."/>
            <person name="Ohm R."/>
            <person name="Pangilinan J."/>
            <person name="Park H.-J."/>
            <person name="Ramirez L."/>
            <person name="Alfaro M."/>
            <person name="Sun H."/>
            <person name="Tritt A."/>
            <person name="Yoshinaga Y."/>
            <person name="Zwiers L.-H."/>
            <person name="Turgeon B."/>
            <person name="Goodwin S."/>
            <person name="Spatafora J."/>
            <person name="Crous P."/>
            <person name="Grigoriev I."/>
        </authorList>
    </citation>
    <scope>NUCLEOTIDE SEQUENCE</scope>
    <source>
        <strain evidence="9">CBS 175.79</strain>
    </source>
</reference>
<evidence type="ECO:0008006" key="11">
    <source>
        <dbReference type="Google" id="ProtNLM"/>
    </source>
</evidence>
<name>A0A6A5Y2L0_9PLEO</name>
<dbReference type="GO" id="GO:0006355">
    <property type="term" value="P:regulation of DNA-templated transcription"/>
    <property type="evidence" value="ECO:0007669"/>
    <property type="project" value="InterPro"/>
</dbReference>
<keyword evidence="3 5" id="KW-0539">Nucleus</keyword>
<dbReference type="PROSITE" id="PS50157">
    <property type="entry name" value="ZINC_FINGER_C2H2_2"/>
    <property type="match status" value="1"/>
</dbReference>
<dbReference type="GO" id="GO:0008270">
    <property type="term" value="F:zinc ion binding"/>
    <property type="evidence" value="ECO:0007669"/>
    <property type="project" value="UniProtKB-KW"/>
</dbReference>
<evidence type="ECO:0000256" key="5">
    <source>
        <dbReference type="PROSITE-ProRule" id="PRU00108"/>
    </source>
</evidence>
<evidence type="ECO:0000256" key="3">
    <source>
        <dbReference type="ARBA" id="ARBA00023242"/>
    </source>
</evidence>
<dbReference type="InterPro" id="IPR008422">
    <property type="entry name" value="KN_HD"/>
</dbReference>
<dbReference type="Gene3D" id="3.30.160.60">
    <property type="entry name" value="Classic Zinc Finger"/>
    <property type="match status" value="1"/>
</dbReference>
<keyword evidence="4" id="KW-0862">Zinc</keyword>
<dbReference type="Pfam" id="PF05920">
    <property type="entry name" value="Homeobox_KN"/>
    <property type="match status" value="1"/>
</dbReference>
<feature type="region of interest" description="Disordered" evidence="6">
    <location>
        <begin position="29"/>
        <end position="61"/>
    </location>
</feature>
<organism evidence="9 10">
    <name type="scientific">Aaosphaeria arxii CBS 175.79</name>
    <dbReference type="NCBI Taxonomy" id="1450172"/>
    <lineage>
        <taxon>Eukaryota</taxon>
        <taxon>Fungi</taxon>
        <taxon>Dikarya</taxon>
        <taxon>Ascomycota</taxon>
        <taxon>Pezizomycotina</taxon>
        <taxon>Dothideomycetes</taxon>
        <taxon>Pleosporomycetidae</taxon>
        <taxon>Pleosporales</taxon>
        <taxon>Pleosporales incertae sedis</taxon>
        <taxon>Aaosphaeria</taxon>
    </lineage>
</organism>
<keyword evidence="4" id="KW-0479">Metal-binding</keyword>
<evidence type="ECO:0000256" key="2">
    <source>
        <dbReference type="ARBA" id="ARBA00023155"/>
    </source>
</evidence>
<feature type="region of interest" description="Disordered" evidence="6">
    <location>
        <begin position="264"/>
        <end position="306"/>
    </location>
</feature>
<keyword evidence="10" id="KW-1185">Reference proteome</keyword>
<keyword evidence="4" id="KW-0863">Zinc-finger</keyword>
<gene>
    <name evidence="9" type="ORF">BU24DRAFT_419079</name>
</gene>
<dbReference type="OrthoDB" id="10056939at2759"/>
<dbReference type="PROSITE" id="PS50071">
    <property type="entry name" value="HOMEOBOX_2"/>
    <property type="match status" value="1"/>
</dbReference>
<feature type="region of interest" description="Disordered" evidence="6">
    <location>
        <begin position="371"/>
        <end position="391"/>
    </location>
</feature>
<evidence type="ECO:0000256" key="4">
    <source>
        <dbReference type="PROSITE-ProRule" id="PRU00042"/>
    </source>
</evidence>
<dbReference type="RefSeq" id="XP_033387802.1">
    <property type="nucleotide sequence ID" value="XM_033527124.1"/>
</dbReference>
<evidence type="ECO:0000259" key="8">
    <source>
        <dbReference type="PROSITE" id="PS50157"/>
    </source>
</evidence>
<dbReference type="PROSITE" id="PS00028">
    <property type="entry name" value="ZINC_FINGER_C2H2_1"/>
    <property type="match status" value="1"/>
</dbReference>
<dbReference type="GO" id="GO:0005634">
    <property type="term" value="C:nucleus"/>
    <property type="evidence" value="ECO:0007669"/>
    <property type="project" value="UniProtKB-SubCell"/>
</dbReference>
<accession>A0A6A5Y2L0</accession>
<evidence type="ECO:0000313" key="9">
    <source>
        <dbReference type="EMBL" id="KAF2019463.1"/>
    </source>
</evidence>
<dbReference type="AlphaFoldDB" id="A0A6A5Y2L0"/>
<feature type="DNA-binding region" description="Homeobox" evidence="5">
    <location>
        <begin position="208"/>
        <end position="267"/>
    </location>
</feature>
<feature type="compositionally biased region" description="Polar residues" evidence="6">
    <location>
        <begin position="288"/>
        <end position="298"/>
    </location>
</feature>
<evidence type="ECO:0000259" key="7">
    <source>
        <dbReference type="PROSITE" id="PS50071"/>
    </source>
</evidence>
<dbReference type="CDD" id="cd00086">
    <property type="entry name" value="homeodomain"/>
    <property type="match status" value="1"/>
</dbReference>
<sequence>MNQIECADSADLSSFPFHEYATTDMMEDDDLDRGVEPQPHGGASEGIVPENSSAPQPTWNDNMLQQGCGLSRDAFQGFSSFGTSTDLQSQFPSSEEFAMDEFFRLNGAFRPVEPCTHCSRLRLQCFSLYTTPDNPNPTTACSSCVALFQPCSLAGPSKRQASAFETPQPVVGNLHGVYEGDPTDYQHPSFDQILERFEVNEVKPTGKRSNSRSGLKTRPLRQWMANHPDHPYPSDQEKEIFVQTTGLSLTQILNWFSNARRRQRHAAGLGRPRSKKAIREGSPAPRDSLSTSPLSRWRNSPPEEEPASMVDIENALMEMSQDTLLSTTPDDHSIASVGAAGAEATSSTGTFSVHDSSSELSVYLSQDSNSSYTGTTEGVRSSRSRITTLSSKRGRRGRHSSYLLQCSFCGRSFTKKSDWVRHERSVHLPGLDAWVCSDLLPLDAQPIVWCVGQSKPRCSFCGEEDPGEEHLQSHEFSACAERSIADRTFYRKDHLWQHLVKFHGCVKWEHWALDSSVDKLRQSCDAVDSTCGFCFQHLNSWKERASHLVSHFKAGATIADWIGGHGIHEPWGALVQSI</sequence>
<dbReference type="SMART" id="SM00389">
    <property type="entry name" value="HOX"/>
    <property type="match status" value="1"/>
</dbReference>
<dbReference type="InterPro" id="IPR009057">
    <property type="entry name" value="Homeodomain-like_sf"/>
</dbReference>
<proteinExistence type="predicted"/>
<feature type="compositionally biased region" description="Polar residues" evidence="6">
    <location>
        <begin position="50"/>
        <end position="61"/>
    </location>
</feature>
<evidence type="ECO:0000313" key="10">
    <source>
        <dbReference type="Proteomes" id="UP000799778"/>
    </source>
</evidence>
<feature type="domain" description="Homeobox" evidence="7">
    <location>
        <begin position="206"/>
        <end position="266"/>
    </location>
</feature>
<dbReference type="SMART" id="SM00355">
    <property type="entry name" value="ZnF_C2H2"/>
    <property type="match status" value="2"/>
</dbReference>
<dbReference type="EMBL" id="ML978067">
    <property type="protein sequence ID" value="KAF2019463.1"/>
    <property type="molecule type" value="Genomic_DNA"/>
</dbReference>
<dbReference type="GeneID" id="54284521"/>